<feature type="non-terminal residue" evidence="2">
    <location>
        <position position="124"/>
    </location>
</feature>
<protein>
    <recommendedName>
        <fullName evidence="1">Integrase core domain-containing protein</fullName>
    </recommendedName>
</protein>
<sequence>LAKMLGLHRNTLRYYLRLYGVERKFTELSDDDLDKLVRVFKTTKPESGIRYLVGFLRRHGLRVQRRRVTLSTRRVDGLGRVLRNRRTIRRRKYKSTRPNYLWHCDGHHKLILWGIVIHGFIDGY</sequence>
<dbReference type="OrthoDB" id="2686689at2759"/>
<dbReference type="EMBL" id="ML170161">
    <property type="protein sequence ID" value="TDL26459.1"/>
    <property type="molecule type" value="Genomic_DNA"/>
</dbReference>
<dbReference type="PANTHER" id="PTHR46791:SF5">
    <property type="entry name" value="CLR5 DOMAIN-CONTAINING PROTEIN-RELATED"/>
    <property type="match status" value="1"/>
</dbReference>
<feature type="domain" description="Integrase core" evidence="1">
    <location>
        <begin position="93"/>
        <end position="124"/>
    </location>
</feature>
<proteinExistence type="predicted"/>
<dbReference type="STRING" id="50990.A0A4Y7QI12"/>
<gene>
    <name evidence="2" type="ORF">BD410DRAFT_705102</name>
</gene>
<name>A0A4Y7QI12_9AGAM</name>
<reference evidence="2 3" key="1">
    <citation type="submission" date="2018-06" db="EMBL/GenBank/DDBJ databases">
        <title>A transcriptomic atlas of mushroom development highlights an independent origin of complex multicellularity.</title>
        <authorList>
            <consortium name="DOE Joint Genome Institute"/>
            <person name="Krizsan K."/>
            <person name="Almasi E."/>
            <person name="Merenyi Z."/>
            <person name="Sahu N."/>
            <person name="Viragh M."/>
            <person name="Koszo T."/>
            <person name="Mondo S."/>
            <person name="Kiss B."/>
            <person name="Balint B."/>
            <person name="Kues U."/>
            <person name="Barry K."/>
            <person name="Hegedus J.C."/>
            <person name="Henrissat B."/>
            <person name="Johnson J."/>
            <person name="Lipzen A."/>
            <person name="Ohm R."/>
            <person name="Nagy I."/>
            <person name="Pangilinan J."/>
            <person name="Yan J."/>
            <person name="Xiong Y."/>
            <person name="Grigoriev I.V."/>
            <person name="Hibbett D.S."/>
            <person name="Nagy L.G."/>
        </authorList>
    </citation>
    <scope>NUCLEOTIDE SEQUENCE [LARGE SCALE GENOMIC DNA]</scope>
    <source>
        <strain evidence="2 3">SZMC22713</strain>
    </source>
</reference>
<evidence type="ECO:0000313" key="3">
    <source>
        <dbReference type="Proteomes" id="UP000294933"/>
    </source>
</evidence>
<accession>A0A4Y7QI12</accession>
<dbReference type="Proteomes" id="UP000294933">
    <property type="component" value="Unassembled WGS sequence"/>
</dbReference>
<organism evidence="2 3">
    <name type="scientific">Rickenella mellea</name>
    <dbReference type="NCBI Taxonomy" id="50990"/>
    <lineage>
        <taxon>Eukaryota</taxon>
        <taxon>Fungi</taxon>
        <taxon>Dikarya</taxon>
        <taxon>Basidiomycota</taxon>
        <taxon>Agaricomycotina</taxon>
        <taxon>Agaricomycetes</taxon>
        <taxon>Hymenochaetales</taxon>
        <taxon>Rickenellaceae</taxon>
        <taxon>Rickenella</taxon>
    </lineage>
</organism>
<dbReference type="InterPro" id="IPR058913">
    <property type="entry name" value="Integrase_dom_put"/>
</dbReference>
<keyword evidence="3" id="KW-1185">Reference proteome</keyword>
<dbReference type="Pfam" id="PF24764">
    <property type="entry name" value="rva_4"/>
    <property type="match status" value="1"/>
</dbReference>
<evidence type="ECO:0000259" key="1">
    <source>
        <dbReference type="Pfam" id="PF24764"/>
    </source>
</evidence>
<dbReference type="AlphaFoldDB" id="A0A4Y7QI12"/>
<evidence type="ECO:0000313" key="2">
    <source>
        <dbReference type="EMBL" id="TDL26459.1"/>
    </source>
</evidence>
<dbReference type="VEuPathDB" id="FungiDB:BD410DRAFT_705102"/>
<feature type="non-terminal residue" evidence="2">
    <location>
        <position position="1"/>
    </location>
</feature>
<dbReference type="PANTHER" id="PTHR46791">
    <property type="entry name" value="EXPRESSED PROTEIN"/>
    <property type="match status" value="1"/>
</dbReference>